<protein>
    <recommendedName>
        <fullName evidence="3">PRC-barrel domain protein</fullName>
    </recommendedName>
</protein>
<keyword evidence="2" id="KW-1185">Reference proteome</keyword>
<name>A0A4Q7ZDT3_9ACTN</name>
<dbReference type="OrthoDB" id="510842at2"/>
<dbReference type="InterPro" id="IPR014747">
    <property type="entry name" value="Bac_photo_RC_H_C"/>
</dbReference>
<dbReference type="SUPFAM" id="SSF50346">
    <property type="entry name" value="PRC-barrel domain"/>
    <property type="match status" value="1"/>
</dbReference>
<evidence type="ECO:0008006" key="3">
    <source>
        <dbReference type="Google" id="ProtNLM"/>
    </source>
</evidence>
<dbReference type="Gene3D" id="3.90.50.10">
    <property type="entry name" value="Photosynthetic Reaction Center, subunit H, domain 2"/>
    <property type="match status" value="1"/>
</dbReference>
<dbReference type="EMBL" id="SHKY01000001">
    <property type="protein sequence ID" value="RZU48381.1"/>
    <property type="molecule type" value="Genomic_DNA"/>
</dbReference>
<proteinExistence type="predicted"/>
<gene>
    <name evidence="1" type="ORF">EV385_0095</name>
</gene>
<comment type="caution">
    <text evidence="1">The sequence shown here is derived from an EMBL/GenBank/DDBJ whole genome shotgun (WGS) entry which is preliminary data.</text>
</comment>
<dbReference type="InterPro" id="IPR011033">
    <property type="entry name" value="PRC_barrel-like_sf"/>
</dbReference>
<dbReference type="GO" id="GO:0019684">
    <property type="term" value="P:photosynthesis, light reaction"/>
    <property type="evidence" value="ECO:0007669"/>
    <property type="project" value="InterPro"/>
</dbReference>
<organism evidence="1 2">
    <name type="scientific">Krasilnikovia cinnamomea</name>
    <dbReference type="NCBI Taxonomy" id="349313"/>
    <lineage>
        <taxon>Bacteria</taxon>
        <taxon>Bacillati</taxon>
        <taxon>Actinomycetota</taxon>
        <taxon>Actinomycetes</taxon>
        <taxon>Micromonosporales</taxon>
        <taxon>Micromonosporaceae</taxon>
        <taxon>Krasilnikovia</taxon>
    </lineage>
</organism>
<dbReference type="GO" id="GO:0030077">
    <property type="term" value="C:plasma membrane light-harvesting complex"/>
    <property type="evidence" value="ECO:0007669"/>
    <property type="project" value="InterPro"/>
</dbReference>
<accession>A0A4Q7ZDT3</accession>
<sequence>MQPFTFNPWNWRDPALLGGYSDAGARTPDAGPTSDLRADQQASLDLTGYHVEALDGRIGSIDEASYDVGSALLVVDTGPWIFGRKVLLPAGTVQRVDHEDRKVYVDRTKEQIKSSPEYDKDTFSTPEYREQVGDYYVGSYRDAPPR</sequence>
<dbReference type="AlphaFoldDB" id="A0A4Q7ZDT3"/>
<dbReference type="RefSeq" id="WP_130507638.1">
    <property type="nucleotide sequence ID" value="NZ_SHKY01000001.1"/>
</dbReference>
<reference evidence="1 2" key="1">
    <citation type="submission" date="2019-02" db="EMBL/GenBank/DDBJ databases">
        <title>Sequencing the genomes of 1000 actinobacteria strains.</title>
        <authorList>
            <person name="Klenk H.-P."/>
        </authorList>
    </citation>
    <scope>NUCLEOTIDE SEQUENCE [LARGE SCALE GENOMIC DNA]</scope>
    <source>
        <strain evidence="1 2">DSM 45162</strain>
    </source>
</reference>
<evidence type="ECO:0000313" key="2">
    <source>
        <dbReference type="Proteomes" id="UP000292564"/>
    </source>
</evidence>
<evidence type="ECO:0000313" key="1">
    <source>
        <dbReference type="EMBL" id="RZU48381.1"/>
    </source>
</evidence>
<dbReference type="Proteomes" id="UP000292564">
    <property type="component" value="Unassembled WGS sequence"/>
</dbReference>